<evidence type="ECO:0000259" key="5">
    <source>
        <dbReference type="Pfam" id="PF23411"/>
    </source>
</evidence>
<accession>A0A8X8YQ58</accession>
<dbReference type="EMBL" id="PNBA02000001">
    <property type="protein sequence ID" value="KAG6436129.1"/>
    <property type="molecule type" value="Genomic_DNA"/>
</dbReference>
<gene>
    <name evidence="6" type="ORF">SASPL_101013</name>
</gene>
<comment type="caution">
    <text evidence="6">The sequence shown here is derived from an EMBL/GenBank/DDBJ whole genome shotgun (WGS) entry which is preliminary data.</text>
</comment>
<dbReference type="AlphaFoldDB" id="A0A8X8YQ58"/>
<dbReference type="PROSITE" id="PS50236">
    <property type="entry name" value="CHCR"/>
    <property type="match status" value="1"/>
</dbReference>
<feature type="domain" description="Vps41 beta-propeller" evidence="5">
    <location>
        <begin position="68"/>
        <end position="165"/>
    </location>
</feature>
<organism evidence="6">
    <name type="scientific">Salvia splendens</name>
    <name type="common">Scarlet sage</name>
    <dbReference type="NCBI Taxonomy" id="180675"/>
    <lineage>
        <taxon>Eukaryota</taxon>
        <taxon>Viridiplantae</taxon>
        <taxon>Streptophyta</taxon>
        <taxon>Embryophyta</taxon>
        <taxon>Tracheophyta</taxon>
        <taxon>Spermatophyta</taxon>
        <taxon>Magnoliopsida</taxon>
        <taxon>eudicotyledons</taxon>
        <taxon>Gunneridae</taxon>
        <taxon>Pentapetalae</taxon>
        <taxon>asterids</taxon>
        <taxon>lamiids</taxon>
        <taxon>Lamiales</taxon>
        <taxon>Lamiaceae</taxon>
        <taxon>Nepetoideae</taxon>
        <taxon>Mentheae</taxon>
        <taxon>Salviinae</taxon>
        <taxon>Salvia</taxon>
        <taxon>Salvia subgen. Calosphace</taxon>
        <taxon>core Calosphace</taxon>
    </lineage>
</organism>
<dbReference type="Pfam" id="PF23411">
    <property type="entry name" value="Beta-prop_Vps41"/>
    <property type="match status" value="2"/>
</dbReference>
<dbReference type="GO" id="GO:0034058">
    <property type="term" value="P:endosomal vesicle fusion"/>
    <property type="evidence" value="ECO:0007669"/>
    <property type="project" value="TreeGrafter"/>
</dbReference>
<evidence type="ECO:0000313" key="7">
    <source>
        <dbReference type="Proteomes" id="UP000298416"/>
    </source>
</evidence>
<dbReference type="PANTHER" id="PTHR12616">
    <property type="entry name" value="VACUOLAR PROTEIN SORTING VPS41"/>
    <property type="match status" value="1"/>
</dbReference>
<dbReference type="GO" id="GO:0005770">
    <property type="term" value="C:late endosome"/>
    <property type="evidence" value="ECO:0007669"/>
    <property type="project" value="TreeGrafter"/>
</dbReference>
<dbReference type="Proteomes" id="UP000298416">
    <property type="component" value="Unassembled WGS sequence"/>
</dbReference>
<dbReference type="InterPro" id="IPR045111">
    <property type="entry name" value="Vps41/Vps8"/>
</dbReference>
<evidence type="ECO:0000313" key="6">
    <source>
        <dbReference type="EMBL" id="KAG6436129.1"/>
    </source>
</evidence>
<dbReference type="GO" id="GO:0006623">
    <property type="term" value="P:protein targeting to vacuole"/>
    <property type="evidence" value="ECO:0007669"/>
    <property type="project" value="InterPro"/>
</dbReference>
<dbReference type="InterPro" id="IPR011990">
    <property type="entry name" value="TPR-like_helical_dom_sf"/>
</dbReference>
<dbReference type="Gene3D" id="1.25.40.10">
    <property type="entry name" value="Tetratricopeptide repeat domain"/>
    <property type="match status" value="1"/>
</dbReference>
<dbReference type="InterPro" id="IPR057780">
    <property type="entry name" value="Beta-prop_Vps41"/>
</dbReference>
<dbReference type="GO" id="GO:0009267">
    <property type="term" value="P:cellular response to starvation"/>
    <property type="evidence" value="ECO:0007669"/>
    <property type="project" value="TreeGrafter"/>
</dbReference>
<dbReference type="GO" id="GO:0016236">
    <property type="term" value="P:macroautophagy"/>
    <property type="evidence" value="ECO:0007669"/>
    <property type="project" value="TreeGrafter"/>
</dbReference>
<feature type="repeat" description="CHCR" evidence="3">
    <location>
        <begin position="326"/>
        <end position="420"/>
    </location>
</feature>
<feature type="compositionally biased region" description="Basic and acidic residues" evidence="4">
    <location>
        <begin position="492"/>
        <end position="502"/>
    </location>
</feature>
<name>A0A8X8YQ58_SALSN</name>
<keyword evidence="1" id="KW-0813">Transport</keyword>
<keyword evidence="7" id="KW-1185">Reference proteome</keyword>
<reference evidence="6" key="1">
    <citation type="submission" date="2018-01" db="EMBL/GenBank/DDBJ databases">
        <authorList>
            <person name="Mao J.F."/>
        </authorList>
    </citation>
    <scope>NUCLEOTIDE SEQUENCE</scope>
    <source>
        <strain evidence="6">Huo1</strain>
        <tissue evidence="6">Leaf</tissue>
    </source>
</reference>
<dbReference type="InterPro" id="IPR000547">
    <property type="entry name" value="Clathrin_H-chain/VPS_repeat"/>
</dbReference>
<protein>
    <recommendedName>
        <fullName evidence="5">Vps41 beta-propeller domain-containing protein</fullName>
    </recommendedName>
</protein>
<dbReference type="GO" id="GO:0030897">
    <property type="term" value="C:HOPS complex"/>
    <property type="evidence" value="ECO:0007669"/>
    <property type="project" value="TreeGrafter"/>
</dbReference>
<feature type="region of interest" description="Disordered" evidence="4">
    <location>
        <begin position="487"/>
        <end position="520"/>
    </location>
</feature>
<feature type="domain" description="Vps41 beta-propeller" evidence="5">
    <location>
        <begin position="175"/>
        <end position="250"/>
    </location>
</feature>
<feature type="compositionally biased region" description="Acidic residues" evidence="4">
    <location>
        <begin position="8"/>
        <end position="26"/>
    </location>
</feature>
<feature type="compositionally biased region" description="Basic and acidic residues" evidence="4">
    <location>
        <begin position="511"/>
        <end position="520"/>
    </location>
</feature>
<dbReference type="Pfam" id="PF23556">
    <property type="entry name" value="TPR_Vps41"/>
    <property type="match status" value="1"/>
</dbReference>
<dbReference type="PANTHER" id="PTHR12616:SF1">
    <property type="entry name" value="VACUOLAR PROTEIN SORTING-ASSOCIATED PROTEIN 41 HOMOLOG"/>
    <property type="match status" value="1"/>
</dbReference>
<evidence type="ECO:0000256" key="3">
    <source>
        <dbReference type="PROSITE-ProRule" id="PRU01006"/>
    </source>
</evidence>
<reference evidence="6" key="2">
    <citation type="submission" date="2020-08" db="EMBL/GenBank/DDBJ databases">
        <title>Plant Genome Project.</title>
        <authorList>
            <person name="Zhang R.-G."/>
        </authorList>
    </citation>
    <scope>NUCLEOTIDE SEQUENCE</scope>
    <source>
        <strain evidence="6">Huo1</strain>
        <tissue evidence="6">Leaf</tissue>
    </source>
</reference>
<sequence>MLGLANVADEEESEEDNSDEEEEEESNASSTSVWAAAFLLSYRATTVTRPPASPIALGSHSHSRFPRDSSEYIGSCSDDGSVVLINSLFAEERFKFEYHRPMKAISLDPEYMRKPSRGFVTGGLAGHLYYNVKKWIGYRDQVLHSSEGPIHSVKWRNNLIAWDNDILTHTLHFILDDNLLVIGWGTSIKIISIRNNQNKGANVTYNYLQMSSLDKVDVVAPFQTSYYISVIAPLGDSLVVLAYIPVEEDREDFSSAVPSRQFNDFQLPFSTTSPPVLPLQCFLLFPHIKSSSPNKPLTSCCRDISGYGMISSHDALELRNVKHMMLYADYDPKMLLPFLRSSQHYTLERAHEICVRRGLLKEQVFILGRMGNAKQALTVIINKLGGDIEEAIELVSNQHDDDLWEELIKQCMNKPDMVGVLLEQTVGNLDPLYWRYIGCEDRLVKIITDHRTETSLRHGCNDILKADCVNLLIKCYKEARRAIDLGNEEDESHNKSNKKDRGFSASQEICQRQDHGGQVK</sequence>
<evidence type="ECO:0000256" key="2">
    <source>
        <dbReference type="ARBA" id="ARBA00022927"/>
    </source>
</evidence>
<evidence type="ECO:0000256" key="4">
    <source>
        <dbReference type="SAM" id="MobiDB-lite"/>
    </source>
</evidence>
<dbReference type="SMART" id="SM00299">
    <property type="entry name" value="CLH"/>
    <property type="match status" value="1"/>
</dbReference>
<feature type="region of interest" description="Disordered" evidence="4">
    <location>
        <begin position="1"/>
        <end position="31"/>
    </location>
</feature>
<evidence type="ECO:0000256" key="1">
    <source>
        <dbReference type="ARBA" id="ARBA00022448"/>
    </source>
</evidence>
<proteinExistence type="predicted"/>
<keyword evidence="2" id="KW-0653">Protein transport</keyword>